<dbReference type="Gene3D" id="2.40.50.100">
    <property type="match status" value="2"/>
</dbReference>
<keyword evidence="4" id="KW-0472">Membrane</keyword>
<dbReference type="EMBL" id="PUGF01000011">
    <property type="protein sequence ID" value="PRC92799.1"/>
    <property type="molecule type" value="Genomic_DNA"/>
</dbReference>
<evidence type="ECO:0000256" key="3">
    <source>
        <dbReference type="SAM" id="Coils"/>
    </source>
</evidence>
<dbReference type="Proteomes" id="UP000237839">
    <property type="component" value="Unassembled WGS sequence"/>
</dbReference>
<comment type="subcellular location">
    <subcellularLocation>
        <location evidence="1">Cell envelope</location>
    </subcellularLocation>
</comment>
<evidence type="ECO:0000313" key="6">
    <source>
        <dbReference type="Proteomes" id="UP000237839"/>
    </source>
</evidence>
<organism evidence="5 6">
    <name type="scientific">Solimicrobium silvestre</name>
    <dbReference type="NCBI Taxonomy" id="2099400"/>
    <lineage>
        <taxon>Bacteria</taxon>
        <taxon>Pseudomonadati</taxon>
        <taxon>Pseudomonadota</taxon>
        <taxon>Betaproteobacteria</taxon>
        <taxon>Burkholderiales</taxon>
        <taxon>Oxalobacteraceae</taxon>
        <taxon>Solimicrobium</taxon>
    </lineage>
</organism>
<evidence type="ECO:0000256" key="1">
    <source>
        <dbReference type="ARBA" id="ARBA00004196"/>
    </source>
</evidence>
<dbReference type="AlphaFoldDB" id="A0A2S9GYK3"/>
<feature type="transmembrane region" description="Helical" evidence="4">
    <location>
        <begin position="33"/>
        <end position="52"/>
    </location>
</feature>
<dbReference type="InterPro" id="IPR050465">
    <property type="entry name" value="UPF0194_transport"/>
</dbReference>
<gene>
    <name evidence="5" type="ORF">S2091_2529</name>
</gene>
<protein>
    <submittedName>
        <fullName evidence="5">NHLM bacteriocin system secretion protein</fullName>
    </submittedName>
</protein>
<dbReference type="InterPro" id="IPR011053">
    <property type="entry name" value="Single_hybrid_motif"/>
</dbReference>
<evidence type="ECO:0000256" key="4">
    <source>
        <dbReference type="SAM" id="Phobius"/>
    </source>
</evidence>
<dbReference type="PANTHER" id="PTHR32347:SF14">
    <property type="entry name" value="EFFLUX SYSTEM COMPONENT YKNX-RELATED"/>
    <property type="match status" value="1"/>
</dbReference>
<accession>A0A2S9GYK3</accession>
<name>A0A2S9GYK3_9BURK</name>
<feature type="coiled-coil region" evidence="3">
    <location>
        <begin position="193"/>
        <end position="245"/>
    </location>
</feature>
<dbReference type="SUPFAM" id="SSF51230">
    <property type="entry name" value="Single hybrid motif"/>
    <property type="match status" value="1"/>
</dbReference>
<evidence type="ECO:0000313" key="5">
    <source>
        <dbReference type="EMBL" id="PRC92799.1"/>
    </source>
</evidence>
<evidence type="ECO:0000256" key="2">
    <source>
        <dbReference type="ARBA" id="ARBA00023054"/>
    </source>
</evidence>
<keyword evidence="6" id="KW-1185">Reference proteome</keyword>
<keyword evidence="2 3" id="KW-0175">Coiled coil</keyword>
<comment type="caution">
    <text evidence="5">The sequence shown here is derived from an EMBL/GenBank/DDBJ whole genome shotgun (WGS) entry which is preliminary data.</text>
</comment>
<dbReference type="GO" id="GO:0030313">
    <property type="term" value="C:cell envelope"/>
    <property type="evidence" value="ECO:0007669"/>
    <property type="project" value="UniProtKB-SubCell"/>
</dbReference>
<dbReference type="OrthoDB" id="8439633at2"/>
<dbReference type="InterPro" id="IPR022275">
    <property type="entry name" value="NHPM_bacteriocin_SS_HylD"/>
</dbReference>
<reference evidence="5 6" key="1">
    <citation type="submission" date="2018-02" db="EMBL/GenBank/DDBJ databases">
        <title>Solimicrobium silvestre gen. nov., sp. nov., isolated from alpine forest soil.</title>
        <authorList>
            <person name="Margesin R."/>
            <person name="Albuquerque L."/>
            <person name="Zhang D.-C."/>
            <person name="Froufe H.J.C."/>
            <person name="Severino R."/>
            <person name="Roxo I."/>
            <person name="Egas C."/>
            <person name="Da Costa M.S."/>
        </authorList>
    </citation>
    <scope>NUCLEOTIDE SEQUENCE [LARGE SCALE GENOMIC DNA]</scope>
    <source>
        <strain evidence="5 6">S20-91</strain>
    </source>
</reference>
<dbReference type="PANTHER" id="PTHR32347">
    <property type="entry name" value="EFFLUX SYSTEM COMPONENT YKNX-RELATED"/>
    <property type="match status" value="1"/>
</dbReference>
<dbReference type="NCBIfam" id="TIGR03794">
    <property type="entry name" value="NHLM_micro_HlyD"/>
    <property type="match status" value="1"/>
</dbReference>
<proteinExistence type="predicted"/>
<sequence>MIKKELFREVAVNRLSSPEQLDSLLQVTTVKGWAALAGIILFLVTIGGWSVFGKLPTKLVGDQCILVNSGGVNILTTSVSGRLSDLAVEAGDVVTRGQIIGRLEQYDMLQKINANEAHLSEAALQYKQTLMLAQQGAKLREVTMAAQSNNLNDQLAANSQKMKLLNERIETQKSLYDQGLITKKTLIDSQLELTSTELEAETIRTQIKQLEVTRLDNKKQSDNEILQVKNQLEELQRNVAAMVRENKGSTSIVSPYAGKVVEVKAVEGQLVERGTPLLSVESDGADTNELEAYIYLPASDGKKINRGMKVEISPSTARREEFGFLPANISSVANFPSSDLGLMRVFGNEKIVQQLSGTHAPIQIRVSLKPSGSNFSHYEWSTRRGPQFLIQSGTMCSANITLSEQRPIEILIPILKKTIGFD</sequence>
<keyword evidence="4" id="KW-0812">Transmembrane</keyword>
<dbReference type="RefSeq" id="WP_105532286.1">
    <property type="nucleotide sequence ID" value="NZ_PUGF01000011.1"/>
</dbReference>
<keyword evidence="4" id="KW-1133">Transmembrane helix</keyword>